<name>A0ABW0JN68_9GAMM</name>
<keyword evidence="3" id="KW-0479">Metal-binding</keyword>
<evidence type="ECO:0000313" key="9">
    <source>
        <dbReference type="EMBL" id="MFC5436850.1"/>
    </source>
</evidence>
<evidence type="ECO:0000256" key="7">
    <source>
        <dbReference type="SAM" id="SignalP"/>
    </source>
</evidence>
<evidence type="ECO:0000256" key="1">
    <source>
        <dbReference type="ARBA" id="ARBA00022438"/>
    </source>
</evidence>
<dbReference type="PANTHER" id="PTHR12147:SF56">
    <property type="entry name" value="AMINOPEPTIDASE YDR415C-RELATED"/>
    <property type="match status" value="1"/>
</dbReference>
<dbReference type="PANTHER" id="PTHR12147">
    <property type="entry name" value="METALLOPEPTIDASE M28 FAMILY MEMBER"/>
    <property type="match status" value="1"/>
</dbReference>
<keyword evidence="6" id="KW-0862">Zinc</keyword>
<feature type="signal peptide" evidence="7">
    <location>
        <begin position="1"/>
        <end position="19"/>
    </location>
</feature>
<reference evidence="10" key="1">
    <citation type="journal article" date="2019" name="Int. J. Syst. Evol. Microbiol.">
        <title>The Global Catalogue of Microorganisms (GCM) 10K type strain sequencing project: providing services to taxonomists for standard genome sequencing and annotation.</title>
        <authorList>
            <consortium name="The Broad Institute Genomics Platform"/>
            <consortium name="The Broad Institute Genome Sequencing Center for Infectious Disease"/>
            <person name="Wu L."/>
            <person name="Ma J."/>
        </authorList>
    </citation>
    <scope>NUCLEOTIDE SEQUENCE [LARGE SCALE GENOMIC DNA]</scope>
    <source>
        <strain evidence="10">JCM 17130</strain>
    </source>
</reference>
<dbReference type="RefSeq" id="WP_377304672.1">
    <property type="nucleotide sequence ID" value="NZ_JBHSMK010000005.1"/>
</dbReference>
<dbReference type="CDD" id="cd04821">
    <property type="entry name" value="PA_M28_1_2"/>
    <property type="match status" value="1"/>
</dbReference>
<gene>
    <name evidence="9" type="ORF">ACFPME_09810</name>
</gene>
<comment type="caution">
    <text evidence="9">The sequence shown here is derived from an EMBL/GenBank/DDBJ whole genome shotgun (WGS) entry which is preliminary data.</text>
</comment>
<dbReference type="SUPFAM" id="SSF52025">
    <property type="entry name" value="PA domain"/>
    <property type="match status" value="1"/>
</dbReference>
<evidence type="ECO:0000259" key="8">
    <source>
        <dbReference type="Pfam" id="PF04389"/>
    </source>
</evidence>
<keyword evidence="2" id="KW-0645">Protease</keyword>
<dbReference type="InterPro" id="IPR007484">
    <property type="entry name" value="Peptidase_M28"/>
</dbReference>
<dbReference type="CDD" id="cd05660">
    <property type="entry name" value="M28_like_PA"/>
    <property type="match status" value="1"/>
</dbReference>
<dbReference type="Proteomes" id="UP001596013">
    <property type="component" value="Unassembled WGS sequence"/>
</dbReference>
<keyword evidence="4 7" id="KW-0732">Signal</keyword>
<evidence type="ECO:0000256" key="2">
    <source>
        <dbReference type="ARBA" id="ARBA00022670"/>
    </source>
</evidence>
<accession>A0ABW0JN68</accession>
<keyword evidence="10" id="KW-1185">Reference proteome</keyword>
<evidence type="ECO:0000256" key="3">
    <source>
        <dbReference type="ARBA" id="ARBA00022723"/>
    </source>
</evidence>
<organism evidence="9 10">
    <name type="scientific">Rhodanobacter umsongensis</name>
    <dbReference type="NCBI Taxonomy" id="633153"/>
    <lineage>
        <taxon>Bacteria</taxon>
        <taxon>Pseudomonadati</taxon>
        <taxon>Pseudomonadota</taxon>
        <taxon>Gammaproteobacteria</taxon>
        <taxon>Lysobacterales</taxon>
        <taxon>Rhodanobacteraceae</taxon>
        <taxon>Rhodanobacter</taxon>
    </lineage>
</organism>
<keyword evidence="1" id="KW-0031">Aminopeptidase</keyword>
<dbReference type="EMBL" id="JBHSMK010000005">
    <property type="protein sequence ID" value="MFC5436850.1"/>
    <property type="molecule type" value="Genomic_DNA"/>
</dbReference>
<evidence type="ECO:0000256" key="5">
    <source>
        <dbReference type="ARBA" id="ARBA00022801"/>
    </source>
</evidence>
<dbReference type="InterPro" id="IPR045175">
    <property type="entry name" value="M28_fam"/>
</dbReference>
<evidence type="ECO:0000256" key="6">
    <source>
        <dbReference type="ARBA" id="ARBA00022833"/>
    </source>
</evidence>
<feature type="chain" id="PRO_5046124684" evidence="7">
    <location>
        <begin position="20"/>
        <end position="551"/>
    </location>
</feature>
<protein>
    <submittedName>
        <fullName evidence="9">M28 family metallopeptidase</fullName>
    </submittedName>
</protein>
<dbReference type="Gene3D" id="3.50.30.30">
    <property type="match status" value="1"/>
</dbReference>
<feature type="domain" description="Peptidase M28" evidence="8">
    <location>
        <begin position="300"/>
        <end position="513"/>
    </location>
</feature>
<sequence>MKRLFLCASIIGACPLALAASTAQTFSTERLSAEVKALSSDAFEGRGPATPAETRTIDYVVAQMKAAGLQPGGDLRDGKRAWTQAVPLRRSAIVGTPTLTLRHDGKREALTQGGQISIRAPMDGSTRVAIADAPLVFVGYGVSAPERHWDDFKGIDLHGTIAVVLINDPDFETGTGDFGGKAMTYYGRWTYKYEEAARRGALGMLVVHETAPASYGWATVKNSNTNAMFDIVRDKPAAVHPELEGWIQRDLAVQMFQRAGLDFDALKKQAQTRAFKPVVLKGESLSANFRVDSEVITSHNIAGRVEGSRHPDETVIYSAHWDHLGVGAPDAKGDRIYNGAVDNAAGTAALIEMGRAFAQGPKPERSVVFLNVTAEEKGLLGSEYYAANPLYPLATTVGVLNMDALDPHGPARNFTISGSAKLGLLDDLVAEAKQYGMSYTADPKPEAGHFFRSDHFSFAKRGVPAISFGSGNDWVDGGLAAGKAAEDDYNTRRYHQPADEWQASWTFTGMARDLQLIYTVGNELANSDQWPDWSKDSEFRGIRDASAAQRK</sequence>
<dbReference type="SUPFAM" id="SSF53187">
    <property type="entry name" value="Zn-dependent exopeptidases"/>
    <property type="match status" value="1"/>
</dbReference>
<dbReference type="Gene3D" id="3.40.630.10">
    <property type="entry name" value="Zn peptidases"/>
    <property type="match status" value="1"/>
</dbReference>
<evidence type="ECO:0000313" key="10">
    <source>
        <dbReference type="Proteomes" id="UP001596013"/>
    </source>
</evidence>
<evidence type="ECO:0000256" key="4">
    <source>
        <dbReference type="ARBA" id="ARBA00022729"/>
    </source>
</evidence>
<dbReference type="InterPro" id="IPR046450">
    <property type="entry name" value="PA_dom_sf"/>
</dbReference>
<dbReference type="Pfam" id="PF04389">
    <property type="entry name" value="Peptidase_M28"/>
    <property type="match status" value="1"/>
</dbReference>
<keyword evidence="5" id="KW-0378">Hydrolase</keyword>
<proteinExistence type="predicted"/>